<evidence type="ECO:0000256" key="4">
    <source>
        <dbReference type="ARBA" id="ARBA00022989"/>
    </source>
</evidence>
<feature type="transmembrane region" description="Helical" evidence="6">
    <location>
        <begin position="164"/>
        <end position="182"/>
    </location>
</feature>
<dbReference type="GO" id="GO:0005886">
    <property type="term" value="C:plasma membrane"/>
    <property type="evidence" value="ECO:0007669"/>
    <property type="project" value="UniProtKB-SubCell"/>
</dbReference>
<evidence type="ECO:0000256" key="5">
    <source>
        <dbReference type="ARBA" id="ARBA00023136"/>
    </source>
</evidence>
<keyword evidence="5 6" id="KW-0472">Membrane</keyword>
<reference evidence="7" key="1">
    <citation type="submission" date="2021-01" db="EMBL/GenBank/DDBJ databases">
        <authorList>
            <person name="Corre E."/>
            <person name="Pelletier E."/>
            <person name="Niang G."/>
            <person name="Scheremetjew M."/>
            <person name="Finn R."/>
            <person name="Kale V."/>
            <person name="Holt S."/>
            <person name="Cochrane G."/>
            <person name="Meng A."/>
            <person name="Brown T."/>
            <person name="Cohen L."/>
        </authorList>
    </citation>
    <scope>NUCLEOTIDE SEQUENCE</scope>
    <source>
        <strain evidence="7">CCAP1064/1</strain>
    </source>
</reference>
<keyword evidence="3 6" id="KW-0812">Transmembrane</keyword>
<evidence type="ECO:0008006" key="8">
    <source>
        <dbReference type="Google" id="ProtNLM"/>
    </source>
</evidence>
<protein>
    <recommendedName>
        <fullName evidence="8">DoxX family protein</fullName>
    </recommendedName>
</protein>
<gene>
    <name evidence="7" type="ORF">PINE0816_LOCUS22925</name>
</gene>
<evidence type="ECO:0000256" key="1">
    <source>
        <dbReference type="ARBA" id="ARBA00004651"/>
    </source>
</evidence>
<keyword evidence="2" id="KW-1003">Cell membrane</keyword>
<feature type="transmembrane region" description="Helical" evidence="6">
    <location>
        <begin position="137"/>
        <end position="157"/>
    </location>
</feature>
<keyword evidence="4 6" id="KW-1133">Transmembrane helix</keyword>
<evidence type="ECO:0000256" key="3">
    <source>
        <dbReference type="ARBA" id="ARBA00022692"/>
    </source>
</evidence>
<dbReference type="AlphaFoldDB" id="A0A7S0CKT6"/>
<sequence length="246" mass="25911">MLSDGTNKTICNSNVGGRGYALALSRTMRSASRVVCLTALLFSESAAFAPSKGVAFQAKALAPNKQSFLEASRFVDEEVEPTFLEGFSEGATDLLVLGLRIGTCSLMVHHGFDKIQNVDGFSANVVAKYFGFLPGPASFWTLSAAATQVAGAGLLTIGVLARPVALSMMATMLAAVTFHLLNTGAEGFPLAVVSQHSYNFELAAMYVLVLAFFGVNGAGKYSVDEQVLGGELNLYQAGIDKVFGEE</sequence>
<proteinExistence type="predicted"/>
<evidence type="ECO:0000256" key="2">
    <source>
        <dbReference type="ARBA" id="ARBA00022475"/>
    </source>
</evidence>
<dbReference type="InterPro" id="IPR051907">
    <property type="entry name" value="DoxX-like_oxidoreductase"/>
</dbReference>
<name>A0A7S0CKT6_9STRA</name>
<evidence type="ECO:0000313" key="7">
    <source>
        <dbReference type="EMBL" id="CAD8426760.1"/>
    </source>
</evidence>
<dbReference type="EMBL" id="HBEL01049611">
    <property type="protein sequence ID" value="CAD8426760.1"/>
    <property type="molecule type" value="Transcribed_RNA"/>
</dbReference>
<comment type="subcellular location">
    <subcellularLocation>
        <location evidence="1">Cell membrane</location>
        <topology evidence="1">Multi-pass membrane protein</topology>
    </subcellularLocation>
</comment>
<dbReference type="PANTHER" id="PTHR33452:SF1">
    <property type="entry name" value="INNER MEMBRANE PROTEIN YPHA-RELATED"/>
    <property type="match status" value="1"/>
</dbReference>
<organism evidence="7">
    <name type="scientific">Proboscia inermis</name>
    <dbReference type="NCBI Taxonomy" id="420281"/>
    <lineage>
        <taxon>Eukaryota</taxon>
        <taxon>Sar</taxon>
        <taxon>Stramenopiles</taxon>
        <taxon>Ochrophyta</taxon>
        <taxon>Bacillariophyta</taxon>
        <taxon>Coscinodiscophyceae</taxon>
        <taxon>Rhizosoleniophycidae</taxon>
        <taxon>Rhizosoleniales</taxon>
        <taxon>Rhizosoleniaceae</taxon>
        <taxon>Proboscia</taxon>
    </lineage>
</organism>
<dbReference type="Pfam" id="PF07681">
    <property type="entry name" value="DoxX"/>
    <property type="match status" value="1"/>
</dbReference>
<feature type="transmembrane region" description="Helical" evidence="6">
    <location>
        <begin position="202"/>
        <end position="219"/>
    </location>
</feature>
<accession>A0A7S0CKT6</accession>
<dbReference type="PANTHER" id="PTHR33452">
    <property type="entry name" value="OXIDOREDUCTASE CATD-RELATED"/>
    <property type="match status" value="1"/>
</dbReference>
<dbReference type="InterPro" id="IPR032808">
    <property type="entry name" value="DoxX"/>
</dbReference>
<evidence type="ECO:0000256" key="6">
    <source>
        <dbReference type="SAM" id="Phobius"/>
    </source>
</evidence>